<reference evidence="1 2" key="1">
    <citation type="journal article" date="2014" name="Genome Biol. Evol.">
        <title>The genome of the myxosporean Thelohanellus kitauei shows adaptations to nutrient acquisition within its fish host.</title>
        <authorList>
            <person name="Yang Y."/>
            <person name="Xiong J."/>
            <person name="Zhou Z."/>
            <person name="Huo F."/>
            <person name="Miao W."/>
            <person name="Ran C."/>
            <person name="Liu Y."/>
            <person name="Zhang J."/>
            <person name="Feng J."/>
            <person name="Wang M."/>
            <person name="Wang M."/>
            <person name="Wang L."/>
            <person name="Yao B."/>
        </authorList>
    </citation>
    <scope>NUCLEOTIDE SEQUENCE [LARGE SCALE GENOMIC DNA]</scope>
    <source>
        <strain evidence="1">Wuqing</strain>
    </source>
</reference>
<dbReference type="AlphaFoldDB" id="A0A0C2MNE6"/>
<proteinExistence type="predicted"/>
<name>A0A0C2MNE6_THEKT</name>
<gene>
    <name evidence="1" type="ORF">RF11_11556</name>
</gene>
<sequence>MTGSKSGLVVRVKQAAHLKVSNHCMIHLEALATNNINEDLVDALSTCTKIVNFIKARPLNHRLFENTCFETEYEHKHLLLHRKIWVARLACLADIFNILNSLNLSLQGPDTNFLKMNDKVNGLRKNIRLWNRRCETGTYDIFPGRYFDCYHCRHCLKSPTAAARILFEHYFGDEDVSESYLIINLFECELTHLTGREQEQLAELSCDRTLHKAINVLHPSSTTYMCETGFYAVTVIKTQYRSRREVEHEIRICLSHIPLSLDRLCTAKQAQSSH</sequence>
<dbReference type="EMBL" id="JWZT01002716">
    <property type="protein sequence ID" value="KII68746.1"/>
    <property type="molecule type" value="Genomic_DNA"/>
</dbReference>
<evidence type="ECO:0000313" key="2">
    <source>
        <dbReference type="Proteomes" id="UP000031668"/>
    </source>
</evidence>
<evidence type="ECO:0000313" key="1">
    <source>
        <dbReference type="EMBL" id="KII68746.1"/>
    </source>
</evidence>
<dbReference type="PANTHER" id="PTHR45913">
    <property type="entry name" value="EPM2A-INTERACTING PROTEIN 1"/>
    <property type="match status" value="1"/>
</dbReference>
<evidence type="ECO:0008006" key="3">
    <source>
        <dbReference type="Google" id="ProtNLM"/>
    </source>
</evidence>
<comment type="caution">
    <text evidence="1">The sequence shown here is derived from an EMBL/GenBank/DDBJ whole genome shotgun (WGS) entry which is preliminary data.</text>
</comment>
<dbReference type="Proteomes" id="UP000031668">
    <property type="component" value="Unassembled WGS sequence"/>
</dbReference>
<dbReference type="PANTHER" id="PTHR45913:SF19">
    <property type="entry name" value="LOW QUALITY PROTEIN: ZINC FINGER BED DOMAIN-CONTAINING PROTEIN 5-LIKE"/>
    <property type="match status" value="1"/>
</dbReference>
<dbReference type="OMA" id="LHESSHW"/>
<accession>A0A0C2MNE6</accession>
<protein>
    <recommendedName>
        <fullName evidence="3">SCAN domain-containing protein 3</fullName>
    </recommendedName>
</protein>
<dbReference type="OrthoDB" id="6144063at2759"/>
<organism evidence="1 2">
    <name type="scientific">Thelohanellus kitauei</name>
    <name type="common">Myxosporean</name>
    <dbReference type="NCBI Taxonomy" id="669202"/>
    <lineage>
        <taxon>Eukaryota</taxon>
        <taxon>Metazoa</taxon>
        <taxon>Cnidaria</taxon>
        <taxon>Myxozoa</taxon>
        <taxon>Myxosporea</taxon>
        <taxon>Bivalvulida</taxon>
        <taxon>Platysporina</taxon>
        <taxon>Myxobolidae</taxon>
        <taxon>Thelohanellus</taxon>
    </lineage>
</organism>
<keyword evidence="2" id="KW-1185">Reference proteome</keyword>